<dbReference type="Proteomes" id="UP001163324">
    <property type="component" value="Chromosome 4"/>
</dbReference>
<protein>
    <submittedName>
        <fullName evidence="1">Uncharacterized protein</fullName>
    </submittedName>
</protein>
<reference evidence="1" key="1">
    <citation type="submission" date="2022-10" db="EMBL/GenBank/DDBJ databases">
        <title>Complete Genome of Trichothecium roseum strain YXFP-22015, a Plant Pathogen Isolated from Citrus.</title>
        <authorList>
            <person name="Wang Y."/>
            <person name="Zhu L."/>
        </authorList>
    </citation>
    <scope>NUCLEOTIDE SEQUENCE</scope>
    <source>
        <strain evidence="1">YXFP-22015</strain>
    </source>
</reference>
<keyword evidence="2" id="KW-1185">Reference proteome</keyword>
<proteinExistence type="predicted"/>
<organism evidence="1 2">
    <name type="scientific">Trichothecium roseum</name>
    <dbReference type="NCBI Taxonomy" id="47278"/>
    <lineage>
        <taxon>Eukaryota</taxon>
        <taxon>Fungi</taxon>
        <taxon>Dikarya</taxon>
        <taxon>Ascomycota</taxon>
        <taxon>Pezizomycotina</taxon>
        <taxon>Sordariomycetes</taxon>
        <taxon>Hypocreomycetidae</taxon>
        <taxon>Hypocreales</taxon>
        <taxon>Hypocreales incertae sedis</taxon>
        <taxon>Trichothecium</taxon>
    </lineage>
</organism>
<evidence type="ECO:0000313" key="1">
    <source>
        <dbReference type="EMBL" id="KAI9900124.1"/>
    </source>
</evidence>
<dbReference type="EMBL" id="CM047943">
    <property type="protein sequence ID" value="KAI9900124.1"/>
    <property type="molecule type" value="Genomic_DNA"/>
</dbReference>
<sequence>MSSTPDSSHRRPTSAPISEQAPVSSVNMVRSSSTETNKVSKRKGTRSVSTLTPAQLARKRANDREAQRAIRARTKEHIERLEAELDELRRQQDRDETVRELLRRNKLLEKELRRLRESMPPSITSSPYSAPVYDDTLSNASGVIPSPRSSPFPSGDFGAGALPDYAPSYMPFPSNCETWAATVHTSIPSTVSSPSSSANTDDYTAYMPTSAPNSMLPSPSTAGLSAPDVDFEDSNDARFRYNTGSVRGHDGNRRSHNGASPMGPMPTTMGHIQQPPTHHYPHHPSSYNIHPALFPPAQPSVY</sequence>
<name>A0ACC0V2K9_9HYPO</name>
<gene>
    <name evidence="1" type="ORF">N3K66_004386</name>
</gene>
<comment type="caution">
    <text evidence="1">The sequence shown here is derived from an EMBL/GenBank/DDBJ whole genome shotgun (WGS) entry which is preliminary data.</text>
</comment>
<evidence type="ECO:0000313" key="2">
    <source>
        <dbReference type="Proteomes" id="UP001163324"/>
    </source>
</evidence>
<accession>A0ACC0V2K9</accession>